<protein>
    <submittedName>
        <fullName evidence="3">SGNH/GDSL hydrolase family protein</fullName>
    </submittedName>
</protein>
<dbReference type="Gene3D" id="2.60.120.260">
    <property type="entry name" value="Galactose-binding domain-like"/>
    <property type="match status" value="1"/>
</dbReference>
<evidence type="ECO:0000313" key="3">
    <source>
        <dbReference type="EMBL" id="HIZ04067.1"/>
    </source>
</evidence>
<sequence length="352" mass="38881">MDIRQIDKNFLQDGRFDAEKIKFYDVTEKPFALYGVFYDEGRGCFLRMPAETAAAVSEGVAALTANTAGGRVRFSTDSEQIVLYVRYRDLCRMSHMPLSGSGGFSLCENTPGGEKFICTVRPEWTDEKGFVRSAALAGGMRDYTLYFPLYNEVCELALGFDRSASVRGGLAYRDVKPILYYGSSITQGGCASRPDHAYQALISKKNNVDFINLGFSGNALGERTMARYLAGIACSVAVIDYDHNAPDAQHLAATHGELFRIFRETQPDVPVVFITKPDPERDAEGGERREIIRETYRKAVAEGDKNVLFIDGSGLFGDLHEECTVDGCHPNDLGFYRMSEVIGKAVDAALKI</sequence>
<feature type="domain" description="SGNH hydrolase-type esterase" evidence="1">
    <location>
        <begin position="176"/>
        <end position="344"/>
    </location>
</feature>
<name>A0A9D2IF15_9FIRM</name>
<proteinExistence type="predicted"/>
<dbReference type="Gene3D" id="3.40.50.1110">
    <property type="entry name" value="SGNH hydrolase"/>
    <property type="match status" value="1"/>
</dbReference>
<dbReference type="InterPro" id="IPR036514">
    <property type="entry name" value="SGNH_hydro_sf"/>
</dbReference>
<dbReference type="Proteomes" id="UP000824132">
    <property type="component" value="Unassembled WGS sequence"/>
</dbReference>
<dbReference type="AlphaFoldDB" id="A0A9D2IF15"/>
<evidence type="ECO:0000313" key="4">
    <source>
        <dbReference type="Proteomes" id="UP000824132"/>
    </source>
</evidence>
<accession>A0A9D2IF15</accession>
<evidence type="ECO:0000259" key="2">
    <source>
        <dbReference type="Pfam" id="PF14607"/>
    </source>
</evidence>
<dbReference type="InterPro" id="IPR032740">
    <property type="entry name" value="GxDLY"/>
</dbReference>
<organism evidence="3 4">
    <name type="scientific">Candidatus Borkfalkia avistercoris</name>
    <dbReference type="NCBI Taxonomy" id="2838504"/>
    <lineage>
        <taxon>Bacteria</taxon>
        <taxon>Bacillati</taxon>
        <taxon>Bacillota</taxon>
        <taxon>Clostridia</taxon>
        <taxon>Christensenellales</taxon>
        <taxon>Christensenellaceae</taxon>
        <taxon>Candidatus Borkfalkia</taxon>
    </lineage>
</organism>
<dbReference type="InterPro" id="IPR013830">
    <property type="entry name" value="SGNH_hydro"/>
</dbReference>
<dbReference type="EMBL" id="DXCL01000043">
    <property type="protein sequence ID" value="HIZ04067.1"/>
    <property type="molecule type" value="Genomic_DNA"/>
</dbReference>
<reference evidence="3" key="2">
    <citation type="submission" date="2021-04" db="EMBL/GenBank/DDBJ databases">
        <authorList>
            <person name="Gilroy R."/>
        </authorList>
    </citation>
    <scope>NUCLEOTIDE SEQUENCE</scope>
    <source>
        <strain evidence="3">CHK187-5294</strain>
    </source>
</reference>
<dbReference type="Pfam" id="PF14607">
    <property type="entry name" value="GxDLY"/>
    <property type="match status" value="1"/>
</dbReference>
<evidence type="ECO:0000259" key="1">
    <source>
        <dbReference type="Pfam" id="PF14606"/>
    </source>
</evidence>
<reference evidence="3" key="1">
    <citation type="journal article" date="2021" name="PeerJ">
        <title>Extensive microbial diversity within the chicken gut microbiome revealed by metagenomics and culture.</title>
        <authorList>
            <person name="Gilroy R."/>
            <person name="Ravi A."/>
            <person name="Getino M."/>
            <person name="Pursley I."/>
            <person name="Horton D.L."/>
            <person name="Alikhan N.F."/>
            <person name="Baker D."/>
            <person name="Gharbi K."/>
            <person name="Hall N."/>
            <person name="Watson M."/>
            <person name="Adriaenssens E.M."/>
            <person name="Foster-Nyarko E."/>
            <person name="Jarju S."/>
            <person name="Secka A."/>
            <person name="Antonio M."/>
            <person name="Oren A."/>
            <person name="Chaudhuri R.R."/>
            <person name="La Ragione R."/>
            <person name="Hildebrand F."/>
            <person name="Pallen M.J."/>
        </authorList>
    </citation>
    <scope>NUCLEOTIDE SEQUENCE</scope>
    <source>
        <strain evidence="3">CHK187-5294</strain>
    </source>
</reference>
<dbReference type="GO" id="GO:0016787">
    <property type="term" value="F:hydrolase activity"/>
    <property type="evidence" value="ECO:0007669"/>
    <property type="project" value="UniProtKB-KW"/>
</dbReference>
<feature type="domain" description="SGNH hydrolase-type esterase N-terminal" evidence="2">
    <location>
        <begin position="21"/>
        <end position="165"/>
    </location>
</feature>
<keyword evidence="3" id="KW-0378">Hydrolase</keyword>
<dbReference type="SUPFAM" id="SSF52266">
    <property type="entry name" value="SGNH hydrolase"/>
    <property type="match status" value="1"/>
</dbReference>
<gene>
    <name evidence="3" type="ORF">H9727_07255</name>
</gene>
<dbReference type="Pfam" id="PF14606">
    <property type="entry name" value="Lipase_GDSL_3"/>
    <property type="match status" value="1"/>
</dbReference>
<comment type="caution">
    <text evidence="3">The sequence shown here is derived from an EMBL/GenBank/DDBJ whole genome shotgun (WGS) entry which is preliminary data.</text>
</comment>